<sequence length="74" mass="8587">MNIFASVIINSIELWFLNAKGELFVNKTPIYVLPRKNICNRNNIYSYGAFLFYFLPSGTFKTGVHPFPFPYPFS</sequence>
<dbReference type="EMBL" id="VWAQ01000003">
    <property type="protein sequence ID" value="KAA5209526.1"/>
    <property type="molecule type" value="Genomic_DNA"/>
</dbReference>
<gene>
    <name evidence="1" type="ORF">F2Z25_04005</name>
</gene>
<reference evidence="1 2" key="1">
    <citation type="journal article" date="2019" name="Nat. Med.">
        <title>A library of human gut bacterial isolates paired with longitudinal multiomics data enables mechanistic microbiome research.</title>
        <authorList>
            <person name="Poyet M."/>
            <person name="Groussin M."/>
            <person name="Gibbons S.M."/>
            <person name="Avila-Pacheco J."/>
            <person name="Jiang X."/>
            <person name="Kearney S.M."/>
            <person name="Perrotta A.R."/>
            <person name="Berdy B."/>
            <person name="Zhao S."/>
            <person name="Lieberman T.D."/>
            <person name="Swanson P.K."/>
            <person name="Smith M."/>
            <person name="Roesemann S."/>
            <person name="Alexander J.E."/>
            <person name="Rich S.A."/>
            <person name="Livny J."/>
            <person name="Vlamakis H."/>
            <person name="Clish C."/>
            <person name="Bullock K."/>
            <person name="Deik A."/>
            <person name="Scott J."/>
            <person name="Pierce K.A."/>
            <person name="Xavier R.J."/>
            <person name="Alm E.J."/>
        </authorList>
    </citation>
    <scope>NUCLEOTIDE SEQUENCE [LARGE SCALE GENOMIC DNA]</scope>
    <source>
        <strain evidence="1 2">BIOML-A1</strain>
    </source>
</reference>
<dbReference type="AlphaFoldDB" id="A0A5M5QFD0"/>
<protein>
    <submittedName>
        <fullName evidence="1">Uncharacterized protein</fullName>
    </submittedName>
</protein>
<evidence type="ECO:0000313" key="2">
    <source>
        <dbReference type="Proteomes" id="UP000429838"/>
    </source>
</evidence>
<evidence type="ECO:0000313" key="1">
    <source>
        <dbReference type="EMBL" id="KAA5209526.1"/>
    </source>
</evidence>
<dbReference type="Proteomes" id="UP000429838">
    <property type="component" value="Unassembled WGS sequence"/>
</dbReference>
<proteinExistence type="predicted"/>
<accession>A0A5M5QFD0</accession>
<organism evidence="1 2">
    <name type="scientific">Bacteroides fragilis</name>
    <dbReference type="NCBI Taxonomy" id="817"/>
    <lineage>
        <taxon>Bacteria</taxon>
        <taxon>Pseudomonadati</taxon>
        <taxon>Bacteroidota</taxon>
        <taxon>Bacteroidia</taxon>
        <taxon>Bacteroidales</taxon>
        <taxon>Bacteroidaceae</taxon>
        <taxon>Bacteroides</taxon>
    </lineage>
</organism>
<comment type="caution">
    <text evidence="1">The sequence shown here is derived from an EMBL/GenBank/DDBJ whole genome shotgun (WGS) entry which is preliminary data.</text>
</comment>
<name>A0A5M5QFD0_BACFG</name>